<dbReference type="GO" id="GO:0005886">
    <property type="term" value="C:plasma membrane"/>
    <property type="evidence" value="ECO:0007669"/>
    <property type="project" value="UniProtKB-SubCell"/>
</dbReference>
<dbReference type="EMBL" id="JAMZFT010000001">
    <property type="protein sequence ID" value="MCP1335915.1"/>
    <property type="molecule type" value="Genomic_DNA"/>
</dbReference>
<dbReference type="GO" id="GO:0020037">
    <property type="term" value="F:heme binding"/>
    <property type="evidence" value="ECO:0007669"/>
    <property type="project" value="InterPro"/>
</dbReference>
<dbReference type="InterPro" id="IPR004329">
    <property type="entry name" value="CcmE"/>
</dbReference>
<evidence type="ECO:0000256" key="1">
    <source>
        <dbReference type="ARBA" id="ARBA00004533"/>
    </source>
</evidence>
<dbReference type="PANTHER" id="PTHR34128:SF2">
    <property type="entry name" value="CYTOCHROME C-TYPE BIOGENESIS PROTEIN CCME HOMOLOG, MITOCHONDRIAL"/>
    <property type="match status" value="1"/>
</dbReference>
<dbReference type="NCBIfam" id="NF009729">
    <property type="entry name" value="PRK13254.1-3"/>
    <property type="match status" value="1"/>
</dbReference>
<dbReference type="InterPro" id="IPR012340">
    <property type="entry name" value="NA-bd_OB-fold"/>
</dbReference>
<dbReference type="PANTHER" id="PTHR34128">
    <property type="entry name" value="CYTOCHROME C-TYPE BIOGENESIS PROTEIN CCME HOMOLOG, MITOCHONDRIAL"/>
    <property type="match status" value="1"/>
</dbReference>
<evidence type="ECO:0000256" key="2">
    <source>
        <dbReference type="ARBA" id="ARBA00022475"/>
    </source>
</evidence>
<dbReference type="RefSeq" id="WP_269332086.1">
    <property type="nucleotide sequence ID" value="NZ_JAMZFT010000001.1"/>
</dbReference>
<organism evidence="14 15">
    <name type="scientific">Futiania mangrovi</name>
    <dbReference type="NCBI Taxonomy" id="2959716"/>
    <lineage>
        <taxon>Bacteria</taxon>
        <taxon>Pseudomonadati</taxon>
        <taxon>Pseudomonadota</taxon>
        <taxon>Alphaproteobacteria</taxon>
        <taxon>Futianiales</taxon>
        <taxon>Futianiaceae</taxon>
        <taxon>Futiania</taxon>
    </lineage>
</organism>
<dbReference type="InterPro" id="IPR036127">
    <property type="entry name" value="CcmE-like_sf"/>
</dbReference>
<evidence type="ECO:0000256" key="8">
    <source>
        <dbReference type="ARBA" id="ARBA00022989"/>
    </source>
</evidence>
<sequence>MTRRKKLRIGLIAGGLAVFAVAVGLVLTALQDQVVFFFSPTEVAAKGVEPGQRIRVGGLVVDGSVIRGQGRQVAFDITDTANTMTVRYDGILPDLFREGQGIVAEGAFGPDGSFLAATVLAKHDETYMPPEVADALKKQGHWQEGAQ</sequence>
<keyword evidence="15" id="KW-1185">Reference proteome</keyword>
<dbReference type="GO" id="GO:0046872">
    <property type="term" value="F:metal ion binding"/>
    <property type="evidence" value="ECO:0007669"/>
    <property type="project" value="UniProtKB-KW"/>
</dbReference>
<keyword evidence="3 12" id="KW-0349">Heme</keyword>
<dbReference type="SUPFAM" id="SSF82093">
    <property type="entry name" value="Heme chaperone CcmE"/>
    <property type="match status" value="1"/>
</dbReference>
<dbReference type="Proteomes" id="UP001055804">
    <property type="component" value="Unassembled WGS sequence"/>
</dbReference>
<comment type="caution">
    <text evidence="14">The sequence shown here is derived from an EMBL/GenBank/DDBJ whole genome shotgun (WGS) entry which is preliminary data.</text>
</comment>
<evidence type="ECO:0000256" key="10">
    <source>
        <dbReference type="ARBA" id="ARBA00023136"/>
    </source>
</evidence>
<evidence type="ECO:0000256" key="5">
    <source>
        <dbReference type="ARBA" id="ARBA00022723"/>
    </source>
</evidence>
<keyword evidence="7 12" id="KW-0735">Signal-anchor</keyword>
<feature type="topological domain" description="Extracellular" evidence="12">
    <location>
        <begin position="30"/>
        <end position="147"/>
    </location>
</feature>
<dbReference type="AlphaFoldDB" id="A0A9J6PDU8"/>
<evidence type="ECO:0000256" key="11">
    <source>
        <dbReference type="ARBA" id="ARBA00056663"/>
    </source>
</evidence>
<evidence type="ECO:0000256" key="4">
    <source>
        <dbReference type="ARBA" id="ARBA00022692"/>
    </source>
</evidence>
<keyword evidence="4 12" id="KW-0812">Transmembrane</keyword>
<keyword evidence="9 12" id="KW-0408">Iron</keyword>
<evidence type="ECO:0000256" key="7">
    <source>
        <dbReference type="ARBA" id="ARBA00022968"/>
    </source>
</evidence>
<reference evidence="14" key="1">
    <citation type="submission" date="2022-06" db="EMBL/GenBank/DDBJ databases">
        <title>Isolation and Genomics of Futiania mangrovii gen. nov., sp. nov., a Rare and Metabolically-versatile member in the Class Alphaproteobacteria.</title>
        <authorList>
            <person name="Liu L."/>
            <person name="Huang W.-C."/>
            <person name="Pan J."/>
            <person name="Li J."/>
            <person name="Huang Y."/>
            <person name="Du H."/>
            <person name="Liu Y."/>
            <person name="Li M."/>
        </authorList>
    </citation>
    <scope>NUCLEOTIDE SEQUENCE</scope>
    <source>
        <strain evidence="14">FT118</strain>
    </source>
</reference>
<name>A0A9J6PDU8_9PROT</name>
<protein>
    <recommendedName>
        <fullName evidence="12">Cytochrome c-type biogenesis protein CcmE</fullName>
    </recommendedName>
    <alternativeName>
        <fullName evidence="12">Cytochrome c maturation protein E</fullName>
    </alternativeName>
    <alternativeName>
        <fullName evidence="12">Heme chaperone CcmE</fullName>
    </alternativeName>
</protein>
<dbReference type="HAMAP" id="MF_01959">
    <property type="entry name" value="CcmE"/>
    <property type="match status" value="1"/>
</dbReference>
<dbReference type="GO" id="GO:0017004">
    <property type="term" value="P:cytochrome complex assembly"/>
    <property type="evidence" value="ECO:0007669"/>
    <property type="project" value="UniProtKB-KW"/>
</dbReference>
<feature type="binding site" description="covalent" evidence="12 13">
    <location>
        <position position="123"/>
    </location>
    <ligand>
        <name>heme</name>
        <dbReference type="ChEBI" id="CHEBI:30413"/>
    </ligand>
</feature>
<feature type="topological domain" description="Cytoplasmic" evidence="12">
    <location>
        <begin position="1"/>
        <end position="8"/>
    </location>
</feature>
<comment type="function">
    <text evidence="11 12">Heme chaperone required for the biogenesis of c-type cytochromes. Transiently binds heme delivered by CcmC and transfers the heme to apo-cytochromes in a process facilitated by CcmF and CcmH.</text>
</comment>
<keyword evidence="8 12" id="KW-1133">Transmembrane helix</keyword>
<feature type="binding site" description="axial binding residue" evidence="12 13">
    <location>
        <position position="127"/>
    </location>
    <ligand>
        <name>heme</name>
        <dbReference type="ChEBI" id="CHEBI:30413"/>
    </ligand>
    <ligandPart>
        <name>Fe</name>
        <dbReference type="ChEBI" id="CHEBI:18248"/>
    </ligandPart>
</feature>
<keyword evidence="5 12" id="KW-0479">Metal-binding</keyword>
<evidence type="ECO:0000256" key="6">
    <source>
        <dbReference type="ARBA" id="ARBA00022748"/>
    </source>
</evidence>
<keyword evidence="2 12" id="KW-1003">Cell membrane</keyword>
<dbReference type="Gene3D" id="2.40.50.140">
    <property type="entry name" value="Nucleic acid-binding proteins"/>
    <property type="match status" value="1"/>
</dbReference>
<evidence type="ECO:0000256" key="3">
    <source>
        <dbReference type="ARBA" id="ARBA00022617"/>
    </source>
</evidence>
<gene>
    <name evidence="12 14" type="primary">ccmE</name>
    <name evidence="12" type="synonym">cycJ</name>
    <name evidence="14" type="ORF">NJQ99_05790</name>
</gene>
<evidence type="ECO:0000256" key="12">
    <source>
        <dbReference type="HAMAP-Rule" id="MF_01959"/>
    </source>
</evidence>
<evidence type="ECO:0000256" key="9">
    <source>
        <dbReference type="ARBA" id="ARBA00023004"/>
    </source>
</evidence>
<dbReference type="NCBIfam" id="NF009727">
    <property type="entry name" value="PRK13254.1-1"/>
    <property type="match status" value="1"/>
</dbReference>
<comment type="similarity">
    <text evidence="12">Belongs to the CcmE/CycJ family.</text>
</comment>
<dbReference type="NCBIfam" id="NF009731">
    <property type="entry name" value="PRK13254.1-5"/>
    <property type="match status" value="1"/>
</dbReference>
<dbReference type="Pfam" id="PF03100">
    <property type="entry name" value="CcmE"/>
    <property type="match status" value="1"/>
</dbReference>
<proteinExistence type="inferred from homology"/>
<keyword evidence="10 12" id="KW-0472">Membrane</keyword>
<evidence type="ECO:0000256" key="13">
    <source>
        <dbReference type="PIRSR" id="PIRSR604329-50"/>
    </source>
</evidence>
<dbReference type="FunFam" id="2.40.50.140:FF:000104">
    <property type="entry name" value="Cytochrome c-type biogenesis protein CcmE"/>
    <property type="match status" value="1"/>
</dbReference>
<keyword evidence="6 12" id="KW-0201">Cytochrome c-type biogenesis</keyword>
<dbReference type="GO" id="GO:0017003">
    <property type="term" value="P:protein-heme linkage"/>
    <property type="evidence" value="ECO:0007669"/>
    <property type="project" value="UniProtKB-UniRule"/>
</dbReference>
<comment type="subcellular location">
    <subcellularLocation>
        <location evidence="1">Cell inner membrane</location>
    </subcellularLocation>
    <subcellularLocation>
        <location evidence="12">Cell membrane</location>
        <topology evidence="12">Single-pass type II membrane protein</topology>
    </subcellularLocation>
</comment>
<accession>A0A9J6PDU8</accession>
<evidence type="ECO:0000313" key="15">
    <source>
        <dbReference type="Proteomes" id="UP001055804"/>
    </source>
</evidence>
<evidence type="ECO:0000313" key="14">
    <source>
        <dbReference type="EMBL" id="MCP1335915.1"/>
    </source>
</evidence>